<dbReference type="InterPro" id="IPR050570">
    <property type="entry name" value="Cell_wall_metabolism_enzyme"/>
</dbReference>
<protein>
    <recommendedName>
        <fullName evidence="3">M23ase beta-sheet core domain-containing protein</fullName>
    </recommendedName>
</protein>
<feature type="domain" description="M23ase beta-sheet core" evidence="3">
    <location>
        <begin position="326"/>
        <end position="421"/>
    </location>
</feature>
<dbReference type="Proteomes" id="UP001500213">
    <property type="component" value="Unassembled WGS sequence"/>
</dbReference>
<dbReference type="RefSeq" id="WP_344776776.1">
    <property type="nucleotide sequence ID" value="NZ_BAABBX010000015.1"/>
</dbReference>
<keyword evidence="2" id="KW-0175">Coiled coil</keyword>
<feature type="coiled-coil region" evidence="2">
    <location>
        <begin position="102"/>
        <end position="136"/>
    </location>
</feature>
<dbReference type="PANTHER" id="PTHR21666:SF289">
    <property type="entry name" value="L-ALA--D-GLU ENDOPEPTIDASE"/>
    <property type="match status" value="1"/>
</dbReference>
<reference evidence="5" key="1">
    <citation type="journal article" date="2019" name="Int. J. Syst. Evol. Microbiol.">
        <title>The Global Catalogue of Microorganisms (GCM) 10K type strain sequencing project: providing services to taxonomists for standard genome sequencing and annotation.</title>
        <authorList>
            <consortium name="The Broad Institute Genomics Platform"/>
            <consortium name="The Broad Institute Genome Sequencing Center for Infectious Disease"/>
            <person name="Wu L."/>
            <person name="Ma J."/>
        </authorList>
    </citation>
    <scope>NUCLEOTIDE SEQUENCE [LARGE SCALE GENOMIC DNA]</scope>
    <source>
        <strain evidence="5">JCM 17593</strain>
    </source>
</reference>
<evidence type="ECO:0000256" key="1">
    <source>
        <dbReference type="ARBA" id="ARBA00022729"/>
    </source>
</evidence>
<feature type="coiled-coil region" evidence="2">
    <location>
        <begin position="192"/>
        <end position="298"/>
    </location>
</feature>
<name>A0ABP8AVT9_9MICO</name>
<dbReference type="Gene3D" id="2.70.70.10">
    <property type="entry name" value="Glucose Permease (Domain IIA)"/>
    <property type="match status" value="1"/>
</dbReference>
<keyword evidence="1" id="KW-0732">Signal</keyword>
<evidence type="ECO:0000259" key="3">
    <source>
        <dbReference type="Pfam" id="PF01551"/>
    </source>
</evidence>
<proteinExistence type="predicted"/>
<gene>
    <name evidence="4" type="ORF">GCM10022288_21860</name>
</gene>
<dbReference type="CDD" id="cd12797">
    <property type="entry name" value="M23_peptidase"/>
    <property type="match status" value="1"/>
</dbReference>
<dbReference type="InterPro" id="IPR016047">
    <property type="entry name" value="M23ase_b-sheet_dom"/>
</dbReference>
<dbReference type="SUPFAM" id="SSF51261">
    <property type="entry name" value="Duplicated hybrid motif"/>
    <property type="match status" value="1"/>
</dbReference>
<keyword evidence="5" id="KW-1185">Reference proteome</keyword>
<dbReference type="PANTHER" id="PTHR21666">
    <property type="entry name" value="PEPTIDASE-RELATED"/>
    <property type="match status" value="1"/>
</dbReference>
<dbReference type="Pfam" id="PF01551">
    <property type="entry name" value="Peptidase_M23"/>
    <property type="match status" value="1"/>
</dbReference>
<evidence type="ECO:0000313" key="5">
    <source>
        <dbReference type="Proteomes" id="UP001500213"/>
    </source>
</evidence>
<comment type="caution">
    <text evidence="4">The sequence shown here is derived from an EMBL/GenBank/DDBJ whole genome shotgun (WGS) entry which is preliminary data.</text>
</comment>
<organism evidence="4 5">
    <name type="scientific">Gryllotalpicola kribbensis</name>
    <dbReference type="NCBI Taxonomy" id="993084"/>
    <lineage>
        <taxon>Bacteria</taxon>
        <taxon>Bacillati</taxon>
        <taxon>Actinomycetota</taxon>
        <taxon>Actinomycetes</taxon>
        <taxon>Micrococcales</taxon>
        <taxon>Microbacteriaceae</taxon>
        <taxon>Gryllotalpicola</taxon>
    </lineage>
</organism>
<evidence type="ECO:0000256" key="2">
    <source>
        <dbReference type="SAM" id="Coils"/>
    </source>
</evidence>
<dbReference type="InterPro" id="IPR011055">
    <property type="entry name" value="Dup_hybrid_motif"/>
</dbReference>
<accession>A0ABP8AVT9</accession>
<evidence type="ECO:0000313" key="4">
    <source>
        <dbReference type="EMBL" id="GAA4191292.1"/>
    </source>
</evidence>
<sequence length="432" mass="44087">MAMRLIAPSGAAVTDPARRRRGGLLRVVGVLAASLALVIAGAINAPAPAQADQYPTWADVQHAKGNQAAAQAKVNQVSTLLKGLKTKSAQAQQAAKTAGEKVADAQDALFAADQKYQSLKAESDKLTADADTASTRAGRVAAQLYRSGGNDLTSSLLFASSKGSGTDPSALLDNLGTMTKLTESTSDVWAQAQQAKNTARAAADQAKAALDERTRLQQQAQAALAAAQQAQIAAQQAVETQQAHSDELNAMLAALKDKTSKTVASYQKGVAVRAAAAKAAAEARARAAAAAASQANAQGWAVPVVGPIASPFGARPAPCAGCTTWHEGDDIAAAFNTPIHAAHSGTVVFAGWNGGYGNFILIDDGDGISTAYGHNIDGGIVVSVGQHVTAGQVIGHVGSTGHSTGPHLHFEVRQNGVQINPVPWMAQHGAAI</sequence>
<dbReference type="EMBL" id="BAABBX010000015">
    <property type="protein sequence ID" value="GAA4191292.1"/>
    <property type="molecule type" value="Genomic_DNA"/>
</dbReference>